<dbReference type="InterPro" id="IPR038718">
    <property type="entry name" value="SNF2-like_sf"/>
</dbReference>
<keyword evidence="2" id="KW-0378">Hydrolase</keyword>
<evidence type="ECO:0000259" key="7">
    <source>
        <dbReference type="PROSITE" id="PS51194"/>
    </source>
</evidence>
<dbReference type="GO" id="GO:0005524">
    <property type="term" value="F:ATP binding"/>
    <property type="evidence" value="ECO:0007669"/>
    <property type="project" value="InterPro"/>
</dbReference>
<evidence type="ECO:0000259" key="6">
    <source>
        <dbReference type="PROSITE" id="PS51192"/>
    </source>
</evidence>
<feature type="compositionally biased region" description="Polar residues" evidence="5">
    <location>
        <begin position="49"/>
        <end position="100"/>
    </location>
</feature>
<gene>
    <name evidence="9" type="ORF">ONE63_006147</name>
</gene>
<dbReference type="InterPro" id="IPR027417">
    <property type="entry name" value="P-loop_NTPase"/>
</dbReference>
<comment type="caution">
    <text evidence="9">The sequence shown here is derived from an EMBL/GenBank/DDBJ whole genome shotgun (WGS) entry which is preliminary data.</text>
</comment>
<dbReference type="PANTHER" id="PTHR45766">
    <property type="entry name" value="DNA ANNEALING HELICASE AND ENDONUCLEASE ZRANB3 FAMILY MEMBER"/>
    <property type="match status" value="1"/>
</dbReference>
<dbReference type="Pfam" id="PF00271">
    <property type="entry name" value="Helicase_C"/>
    <property type="match status" value="1"/>
</dbReference>
<dbReference type="PROSITE" id="PS51194">
    <property type="entry name" value="HELICASE_CTER"/>
    <property type="match status" value="1"/>
</dbReference>
<dbReference type="GO" id="GO:0016787">
    <property type="term" value="F:hydrolase activity"/>
    <property type="evidence" value="ECO:0007669"/>
    <property type="project" value="UniProtKB-KW"/>
</dbReference>
<evidence type="ECO:0000256" key="2">
    <source>
        <dbReference type="ARBA" id="ARBA00022801"/>
    </source>
</evidence>
<dbReference type="Pfam" id="PF07443">
    <property type="entry name" value="HARP"/>
    <property type="match status" value="1"/>
</dbReference>
<organism evidence="9 10">
    <name type="scientific">Megalurothrips usitatus</name>
    <name type="common">bean blossom thrips</name>
    <dbReference type="NCBI Taxonomy" id="439358"/>
    <lineage>
        <taxon>Eukaryota</taxon>
        <taxon>Metazoa</taxon>
        <taxon>Ecdysozoa</taxon>
        <taxon>Arthropoda</taxon>
        <taxon>Hexapoda</taxon>
        <taxon>Insecta</taxon>
        <taxon>Pterygota</taxon>
        <taxon>Neoptera</taxon>
        <taxon>Paraneoptera</taxon>
        <taxon>Thysanoptera</taxon>
        <taxon>Terebrantia</taxon>
        <taxon>Thripoidea</taxon>
        <taxon>Thripidae</taxon>
        <taxon>Megalurothrips</taxon>
    </lineage>
</organism>
<dbReference type="SMART" id="SM00490">
    <property type="entry name" value="HELICc"/>
    <property type="match status" value="1"/>
</dbReference>
<dbReference type="SMART" id="SM00487">
    <property type="entry name" value="DEXDc"/>
    <property type="match status" value="1"/>
</dbReference>
<dbReference type="InterPro" id="IPR001650">
    <property type="entry name" value="Helicase_C-like"/>
</dbReference>
<dbReference type="Proteomes" id="UP001075354">
    <property type="component" value="Chromosome 3"/>
</dbReference>
<feature type="domain" description="Helicase ATP-binding" evidence="6">
    <location>
        <begin position="212"/>
        <end position="369"/>
    </location>
</feature>
<comment type="subcellular location">
    <subcellularLocation>
        <location evidence="1">Nucleus</location>
    </subcellularLocation>
</comment>
<dbReference type="InterPro" id="IPR010003">
    <property type="entry name" value="HARP_dom"/>
</dbReference>
<evidence type="ECO:0000256" key="3">
    <source>
        <dbReference type="ARBA" id="ARBA00023242"/>
    </source>
</evidence>
<sequence>MSGLTEEQRLRMEENKKKALALRAAKLQASSQASISAKAPNNFYGRGNSGTLTGTSNSHVTPSQAPKTSMATSKLYQKSSQTPPSSYASQDRGKTSNSDFPNVKAGRLELISSDRFELVMDYHQPTIDVIKTLPGRAYDPQKRNWNFPLSDYNNVVSALKALKPAVAIGELPKLVIDTFLKQRITYKTDIDLSPIQTSMRSTLMDFQVEGVKYAVSRGGRVLIADDMGLGKTIQALAIADFYHEEWPLLIVCPSSMRFQWVAEIHKHLKNVNQDKIYVITQRKDNVPDYAEVVIISYDLTNTCKDQLLAKKFGVVIMDESHHLKNPKALRTKCGIEILRACRRCVLLSGTPVLSRPVELHCQLMCIRPKTFNNSKDFAIRYCDAKQNKFGWDFSGSRNMKELSIVLKELLMIRRLKSDVLSQLPPKTREVVILESSGKKLSDTSEFAKILESEGLKGLEKQSTLLSYFQETAAAKTKGVVQYVQDMIENKEKFLIFAHHAKMMDAICSAVEEKRADYIRIDGSVSSDIRKELCNYFQEQENCLVAVLSIKAANTGLTLTAARLVIFAELYWNPGDLIQAEDRAHRIGQADAVLVQYLVQRGTADDKLWPLIQNKLDILHKAGLSQDEFKVDTITAKKRKEEIDIKDYFLDDDDMALAELDLSELENSFENPEKKLRMD</sequence>
<evidence type="ECO:0000313" key="9">
    <source>
        <dbReference type="EMBL" id="KAJ1529359.1"/>
    </source>
</evidence>
<dbReference type="SUPFAM" id="SSF52540">
    <property type="entry name" value="P-loop containing nucleoside triphosphate hydrolases"/>
    <property type="match status" value="2"/>
</dbReference>
<dbReference type="AlphaFoldDB" id="A0AAV7XZW5"/>
<accession>A0AAV7XZW5</accession>
<dbReference type="CDD" id="cd18010">
    <property type="entry name" value="DEXHc_HARP_SMARCAL1"/>
    <property type="match status" value="1"/>
</dbReference>
<dbReference type="GO" id="GO:0043596">
    <property type="term" value="C:nuclear replication fork"/>
    <property type="evidence" value="ECO:0007669"/>
    <property type="project" value="TreeGrafter"/>
</dbReference>
<dbReference type="GO" id="GO:0006281">
    <property type="term" value="P:DNA repair"/>
    <property type="evidence" value="ECO:0007669"/>
    <property type="project" value="TreeGrafter"/>
</dbReference>
<dbReference type="PROSITE" id="PS51467">
    <property type="entry name" value="HARP"/>
    <property type="match status" value="1"/>
</dbReference>
<dbReference type="CDD" id="cd18793">
    <property type="entry name" value="SF2_C_SNF"/>
    <property type="match status" value="1"/>
</dbReference>
<dbReference type="EMBL" id="JAPTSV010000003">
    <property type="protein sequence ID" value="KAJ1529359.1"/>
    <property type="molecule type" value="Genomic_DNA"/>
</dbReference>
<evidence type="ECO:0000256" key="1">
    <source>
        <dbReference type="ARBA" id="ARBA00004123"/>
    </source>
</evidence>
<feature type="domain" description="HARP" evidence="8">
    <location>
        <begin position="97"/>
        <end position="172"/>
    </location>
</feature>
<proteinExistence type="inferred from homology"/>
<feature type="compositionally biased region" description="Low complexity" evidence="5">
    <location>
        <begin position="30"/>
        <end position="39"/>
    </location>
</feature>
<keyword evidence="3" id="KW-0539">Nucleus</keyword>
<dbReference type="PROSITE" id="PS51192">
    <property type="entry name" value="HELICASE_ATP_BIND_1"/>
    <property type="match status" value="1"/>
</dbReference>
<comment type="similarity">
    <text evidence="4">Belongs to the SNF2/RAD54 helicase family. SMARCAL1 subfamily.</text>
</comment>
<dbReference type="InterPro" id="IPR000330">
    <property type="entry name" value="SNF2_N"/>
</dbReference>
<dbReference type="Gene3D" id="3.40.50.300">
    <property type="entry name" value="P-loop containing nucleotide triphosphate hydrolases"/>
    <property type="match status" value="1"/>
</dbReference>
<evidence type="ECO:0000313" key="10">
    <source>
        <dbReference type="Proteomes" id="UP001075354"/>
    </source>
</evidence>
<dbReference type="PANTHER" id="PTHR45766:SF6">
    <property type="entry name" value="SWI_SNF-RELATED MATRIX-ASSOCIATED ACTIN-DEPENDENT REGULATOR OF CHROMATIN SUBFAMILY A-LIKE PROTEIN 1"/>
    <property type="match status" value="1"/>
</dbReference>
<reference evidence="9" key="1">
    <citation type="submission" date="2022-12" db="EMBL/GenBank/DDBJ databases">
        <title>Chromosome-level genome assembly of the bean flower thrips Megalurothrips usitatus.</title>
        <authorList>
            <person name="Ma L."/>
            <person name="Liu Q."/>
            <person name="Li H."/>
            <person name="Cai W."/>
        </authorList>
    </citation>
    <scope>NUCLEOTIDE SEQUENCE</scope>
    <source>
        <strain evidence="9">Cailab_2022a</strain>
    </source>
</reference>
<evidence type="ECO:0000256" key="5">
    <source>
        <dbReference type="SAM" id="MobiDB-lite"/>
    </source>
</evidence>
<dbReference type="InterPro" id="IPR049730">
    <property type="entry name" value="SNF2/RAD54-like_C"/>
</dbReference>
<evidence type="ECO:0000259" key="8">
    <source>
        <dbReference type="PROSITE" id="PS51467"/>
    </source>
</evidence>
<evidence type="ECO:0008006" key="11">
    <source>
        <dbReference type="Google" id="ProtNLM"/>
    </source>
</evidence>
<keyword evidence="10" id="KW-1185">Reference proteome</keyword>
<feature type="region of interest" description="Disordered" evidence="5">
    <location>
        <begin position="30"/>
        <end position="102"/>
    </location>
</feature>
<feature type="domain" description="Helicase C-terminal" evidence="7">
    <location>
        <begin position="482"/>
        <end position="634"/>
    </location>
</feature>
<dbReference type="GO" id="GO:0031297">
    <property type="term" value="P:replication fork processing"/>
    <property type="evidence" value="ECO:0007669"/>
    <property type="project" value="TreeGrafter"/>
</dbReference>
<name>A0AAV7XZW5_9NEOP</name>
<dbReference type="Gene3D" id="3.40.50.10810">
    <property type="entry name" value="Tandem AAA-ATPase domain"/>
    <property type="match status" value="1"/>
</dbReference>
<dbReference type="InterPro" id="IPR014001">
    <property type="entry name" value="Helicase_ATP-bd"/>
</dbReference>
<dbReference type="Pfam" id="PF00176">
    <property type="entry name" value="SNF2-rel_dom"/>
    <property type="match status" value="1"/>
</dbReference>
<evidence type="ECO:0000256" key="4">
    <source>
        <dbReference type="PROSITE-ProRule" id="PRU00800"/>
    </source>
</evidence>
<protein>
    <recommendedName>
        <fullName evidence="11">SWI/SNF-related matrix-associated actin-dependent regulator of chromatin subfamily A-like protein 1</fullName>
    </recommendedName>
</protein>